<dbReference type="PRINTS" id="PR00039">
    <property type="entry name" value="HTHLYSR"/>
</dbReference>
<evidence type="ECO:0000259" key="5">
    <source>
        <dbReference type="PROSITE" id="PS50931"/>
    </source>
</evidence>
<dbReference type="EMBL" id="BAAADM010000055">
    <property type="protein sequence ID" value="GAA0447421.1"/>
    <property type="molecule type" value="Genomic_DNA"/>
</dbReference>
<dbReference type="PANTHER" id="PTHR30419">
    <property type="entry name" value="HTH-TYPE TRANSCRIPTIONAL REGULATOR YBHD"/>
    <property type="match status" value="1"/>
</dbReference>
<evidence type="ECO:0000256" key="3">
    <source>
        <dbReference type="ARBA" id="ARBA00023125"/>
    </source>
</evidence>
<dbReference type="InterPro" id="IPR000847">
    <property type="entry name" value="LysR_HTH_N"/>
</dbReference>
<dbReference type="InterPro" id="IPR005119">
    <property type="entry name" value="LysR_subst-bd"/>
</dbReference>
<keyword evidence="3" id="KW-0238">DNA-binding</keyword>
<evidence type="ECO:0000313" key="6">
    <source>
        <dbReference type="EMBL" id="GAA0447421.1"/>
    </source>
</evidence>
<keyword evidence="2" id="KW-0805">Transcription regulation</keyword>
<dbReference type="InterPro" id="IPR050950">
    <property type="entry name" value="HTH-type_LysR_regulators"/>
</dbReference>
<protein>
    <submittedName>
        <fullName evidence="6">LysR family transcriptional regulator</fullName>
    </submittedName>
</protein>
<dbReference type="PANTHER" id="PTHR30419:SF8">
    <property type="entry name" value="NITROGEN ASSIMILATION TRANSCRIPTIONAL ACTIVATOR-RELATED"/>
    <property type="match status" value="1"/>
</dbReference>
<reference evidence="7" key="1">
    <citation type="journal article" date="2019" name="Int. J. Syst. Evol. Microbiol.">
        <title>The Global Catalogue of Microorganisms (GCM) 10K type strain sequencing project: providing services to taxonomists for standard genome sequencing and annotation.</title>
        <authorList>
            <consortium name="The Broad Institute Genomics Platform"/>
            <consortium name="The Broad Institute Genome Sequencing Center for Infectious Disease"/>
            <person name="Wu L."/>
            <person name="Ma J."/>
        </authorList>
    </citation>
    <scope>NUCLEOTIDE SEQUENCE [LARGE SCALE GENOMIC DNA]</scope>
    <source>
        <strain evidence="7">JCM 12149</strain>
    </source>
</reference>
<evidence type="ECO:0000256" key="4">
    <source>
        <dbReference type="ARBA" id="ARBA00023163"/>
    </source>
</evidence>
<dbReference type="Gene3D" id="1.10.10.10">
    <property type="entry name" value="Winged helix-like DNA-binding domain superfamily/Winged helix DNA-binding domain"/>
    <property type="match status" value="1"/>
</dbReference>
<keyword evidence="4" id="KW-0804">Transcription</keyword>
<dbReference type="InterPro" id="IPR036388">
    <property type="entry name" value="WH-like_DNA-bd_sf"/>
</dbReference>
<dbReference type="SUPFAM" id="SSF46785">
    <property type="entry name" value="Winged helix' DNA-binding domain"/>
    <property type="match status" value="1"/>
</dbReference>
<dbReference type="Pfam" id="PF03466">
    <property type="entry name" value="LysR_substrate"/>
    <property type="match status" value="1"/>
</dbReference>
<dbReference type="PROSITE" id="PS50931">
    <property type="entry name" value="HTH_LYSR"/>
    <property type="match status" value="1"/>
</dbReference>
<keyword evidence="7" id="KW-1185">Reference proteome</keyword>
<dbReference type="Pfam" id="PF00126">
    <property type="entry name" value="HTH_1"/>
    <property type="match status" value="1"/>
</dbReference>
<comment type="caution">
    <text evidence="6">The sequence shown here is derived from an EMBL/GenBank/DDBJ whole genome shotgun (WGS) entry which is preliminary data.</text>
</comment>
<dbReference type="InterPro" id="IPR036390">
    <property type="entry name" value="WH_DNA-bd_sf"/>
</dbReference>
<organism evidence="6 7">
    <name type="scientific">Lentibacillus halophilus</name>
    <dbReference type="NCBI Taxonomy" id="295065"/>
    <lineage>
        <taxon>Bacteria</taxon>
        <taxon>Bacillati</taxon>
        <taxon>Bacillota</taxon>
        <taxon>Bacilli</taxon>
        <taxon>Bacillales</taxon>
        <taxon>Bacillaceae</taxon>
        <taxon>Lentibacillus</taxon>
    </lineage>
</organism>
<evidence type="ECO:0000256" key="2">
    <source>
        <dbReference type="ARBA" id="ARBA00023015"/>
    </source>
</evidence>
<feature type="domain" description="HTH lysR-type" evidence="5">
    <location>
        <begin position="1"/>
        <end position="58"/>
    </location>
</feature>
<evidence type="ECO:0000313" key="7">
    <source>
        <dbReference type="Proteomes" id="UP001501459"/>
    </source>
</evidence>
<proteinExistence type="inferred from homology"/>
<dbReference type="RefSeq" id="WP_343754071.1">
    <property type="nucleotide sequence ID" value="NZ_BAAADM010000055.1"/>
</dbReference>
<sequence length="293" mass="33351">MDIRHLEYFFEVAKHLNFTKAAQSLHVSQPSLSKTIKNLENELDVSLIYRSAKQIKLTDAGEAFFINTKHVLGAFNNLTSEINELMQLKKGEIKIGIPPIIGASFFSKLISHFKDAYPLVDIKLREVGTKTIKQEVKNESLDIGLICNLPADTDEFGLIEMDRDPLMVIINCDNPLASNKTMKLSYLKNESFILYRNDFSLYDRIISECLQNQFTPDIVCESSQKEFMVEMTGAKLGIALLPSRICQDITHPNIVSLPLENSDLHLDLGMIWKKDRYLSFAVREFISKSKEIV</sequence>
<gene>
    <name evidence="6" type="ORF">GCM10008983_26820</name>
</gene>
<dbReference type="Gene3D" id="3.40.190.290">
    <property type="match status" value="1"/>
</dbReference>
<dbReference type="SUPFAM" id="SSF53850">
    <property type="entry name" value="Periplasmic binding protein-like II"/>
    <property type="match status" value="1"/>
</dbReference>
<accession>A0ABN0ZH15</accession>
<name>A0ABN0ZH15_9BACI</name>
<comment type="similarity">
    <text evidence="1">Belongs to the LysR transcriptional regulatory family.</text>
</comment>
<evidence type="ECO:0000256" key="1">
    <source>
        <dbReference type="ARBA" id="ARBA00009437"/>
    </source>
</evidence>
<dbReference type="Proteomes" id="UP001501459">
    <property type="component" value="Unassembled WGS sequence"/>
</dbReference>